<dbReference type="RefSeq" id="WP_127830002.1">
    <property type="nucleotide sequence ID" value="NZ_RZYA01000010.1"/>
</dbReference>
<sequence length="329" mass="34190">MIKVEWLYWLIGLVFVVMAAQMAADRTNPKRWTSAAFWGLLGLTFPYGTGVVNAELNAAQPGSASWTLPAEPLGLAVLALIVLAGFNFIGKGVPVTTTTAQREASAARLGSKIFIPALTIPVVAIVCASFLDGSGLFETGKATLIGLGLGCIAALAVGMFVTGERKISVPLHAGRSMLEAMGSALLLPQLLAVLGSIFAVAGVGTQVGTLVNDVLPNNSKYLAVIAYCVGMFLFTVIMGNAFAAFPVMTAAIGWPVLIQQMHGNEAAVLAIGMLAGFSGTLCTPMAANFNIVPASLLELKDQYGPIKAQLPTGLVLLGCNIVIMALFAY</sequence>
<keyword evidence="3" id="KW-1185">Reference proteome</keyword>
<comment type="caution">
    <text evidence="2">The sequence shown here is derived from an EMBL/GenBank/DDBJ whole genome shotgun (WGS) entry which is preliminary data.</text>
</comment>
<dbReference type="AlphaFoldDB" id="A0A437PK38"/>
<accession>A0A437PK38</accession>
<evidence type="ECO:0000313" key="2">
    <source>
        <dbReference type="EMBL" id="RVU22641.1"/>
    </source>
</evidence>
<evidence type="ECO:0000313" key="3">
    <source>
        <dbReference type="Proteomes" id="UP000283128"/>
    </source>
</evidence>
<feature type="transmembrane region" description="Helical" evidence="1">
    <location>
        <begin position="309"/>
        <end position="328"/>
    </location>
</feature>
<name>A0A437PK38_9ACTN</name>
<feature type="transmembrane region" description="Helical" evidence="1">
    <location>
        <begin position="184"/>
        <end position="204"/>
    </location>
</feature>
<keyword evidence="1" id="KW-0812">Transmembrane</keyword>
<organism evidence="2 3">
    <name type="scientific">Streptomyces antnestii</name>
    <dbReference type="NCBI Taxonomy" id="2494256"/>
    <lineage>
        <taxon>Bacteria</taxon>
        <taxon>Bacillati</taxon>
        <taxon>Actinomycetota</taxon>
        <taxon>Actinomycetes</taxon>
        <taxon>Kitasatosporales</taxon>
        <taxon>Streptomycetaceae</taxon>
        <taxon>Streptomyces</taxon>
    </lineage>
</organism>
<feature type="transmembrane region" description="Helical" evidence="1">
    <location>
        <begin position="266"/>
        <end position="289"/>
    </location>
</feature>
<evidence type="ECO:0000256" key="1">
    <source>
        <dbReference type="SAM" id="Phobius"/>
    </source>
</evidence>
<protein>
    <submittedName>
        <fullName evidence="2">DUF979 domain-containing protein</fullName>
    </submittedName>
</protein>
<keyword evidence="1" id="KW-0472">Membrane</keyword>
<gene>
    <name evidence="2" type="ORF">EOT10_22075</name>
</gene>
<feature type="transmembrane region" description="Helical" evidence="1">
    <location>
        <begin position="143"/>
        <end position="163"/>
    </location>
</feature>
<proteinExistence type="predicted"/>
<feature type="transmembrane region" description="Helical" evidence="1">
    <location>
        <begin position="6"/>
        <end position="23"/>
    </location>
</feature>
<reference evidence="2 3" key="1">
    <citation type="submission" date="2019-01" db="EMBL/GenBank/DDBJ databases">
        <title>Genome sequences of Streptomyces and Rhizobium isolates collected from root and soil.</title>
        <authorList>
            <person name="Chhettri S."/>
            <person name="Sevigny J.L."/>
            <person name="Sen A."/>
            <person name="Ennis N."/>
            <person name="Tisa L."/>
        </authorList>
    </citation>
    <scope>NUCLEOTIDE SEQUENCE [LARGE SCALE GENOMIC DNA]</scope>
    <source>
        <strain evidence="2 3">San01</strain>
    </source>
</reference>
<dbReference type="InterPro" id="IPR009323">
    <property type="entry name" value="DUF979"/>
</dbReference>
<feature type="transmembrane region" description="Helical" evidence="1">
    <location>
        <begin position="73"/>
        <end position="93"/>
    </location>
</feature>
<feature type="transmembrane region" description="Helical" evidence="1">
    <location>
        <begin position="224"/>
        <end position="254"/>
    </location>
</feature>
<dbReference type="OrthoDB" id="1689651at2"/>
<keyword evidence="1" id="KW-1133">Transmembrane helix</keyword>
<dbReference type="Pfam" id="PF06166">
    <property type="entry name" value="DUF979"/>
    <property type="match status" value="1"/>
</dbReference>
<feature type="transmembrane region" description="Helical" evidence="1">
    <location>
        <begin position="113"/>
        <end position="131"/>
    </location>
</feature>
<dbReference type="EMBL" id="RZYA01000010">
    <property type="protein sequence ID" value="RVU22641.1"/>
    <property type="molecule type" value="Genomic_DNA"/>
</dbReference>
<dbReference type="Proteomes" id="UP000283128">
    <property type="component" value="Unassembled WGS sequence"/>
</dbReference>